<dbReference type="Proteomes" id="UP000532273">
    <property type="component" value="Unassembled WGS sequence"/>
</dbReference>
<gene>
    <name evidence="1" type="ORF">GGQ60_004266</name>
</gene>
<comment type="caution">
    <text evidence="1">The sequence shown here is derived from an EMBL/GenBank/DDBJ whole genome shotgun (WGS) entry which is preliminary data.</text>
</comment>
<dbReference type="EMBL" id="JACIEF010000004">
    <property type="protein sequence ID" value="MBB4110238.1"/>
    <property type="molecule type" value="Genomic_DNA"/>
</dbReference>
<protein>
    <submittedName>
        <fullName evidence="1">Uncharacterized protein</fullName>
    </submittedName>
</protein>
<evidence type="ECO:0000313" key="1">
    <source>
        <dbReference type="EMBL" id="MBB4110238.1"/>
    </source>
</evidence>
<proteinExistence type="predicted"/>
<reference evidence="1 2" key="1">
    <citation type="submission" date="2020-08" db="EMBL/GenBank/DDBJ databases">
        <title>Genomic Encyclopedia of Type Strains, Phase IV (KMG-IV): sequencing the most valuable type-strain genomes for metagenomic binning, comparative biology and taxonomic classification.</title>
        <authorList>
            <person name="Goeker M."/>
        </authorList>
    </citation>
    <scope>NUCLEOTIDE SEQUENCE [LARGE SCALE GENOMIC DNA]</scope>
    <source>
        <strain evidence="1 2">DSM 100774</strain>
    </source>
</reference>
<evidence type="ECO:0000313" key="2">
    <source>
        <dbReference type="Proteomes" id="UP000532273"/>
    </source>
</evidence>
<organism evidence="1 2">
    <name type="scientific">Pedobacter zeae</name>
    <dbReference type="NCBI Taxonomy" id="1737356"/>
    <lineage>
        <taxon>Bacteria</taxon>
        <taxon>Pseudomonadati</taxon>
        <taxon>Bacteroidota</taxon>
        <taxon>Sphingobacteriia</taxon>
        <taxon>Sphingobacteriales</taxon>
        <taxon>Sphingobacteriaceae</taxon>
        <taxon>Pedobacter</taxon>
    </lineage>
</organism>
<dbReference type="AlphaFoldDB" id="A0A7W6KE99"/>
<accession>A0A7W6KE99</accession>
<name>A0A7W6KE99_9SPHI</name>
<sequence length="31" mass="3484">MYEIQVRLTDNGQFLNTGMVLLINGINADMV</sequence>